<dbReference type="Pfam" id="PF00144">
    <property type="entry name" value="Beta-lactamase"/>
    <property type="match status" value="1"/>
</dbReference>
<dbReference type="Gene3D" id="3.40.710.10">
    <property type="entry name" value="DD-peptidase/beta-lactamase superfamily"/>
    <property type="match status" value="1"/>
</dbReference>
<gene>
    <name evidence="3" type="ORF">FPZ08_12105</name>
</gene>
<dbReference type="SUPFAM" id="SSF56601">
    <property type="entry name" value="beta-lactamase/transpeptidase-like"/>
    <property type="match status" value="1"/>
</dbReference>
<dbReference type="OrthoDB" id="9808046at2"/>
<name>A0A5B8LVM8_9HYPH</name>
<dbReference type="InterPro" id="IPR001466">
    <property type="entry name" value="Beta-lactam-related"/>
</dbReference>
<dbReference type="InterPro" id="IPR050789">
    <property type="entry name" value="Diverse_Enzym_Activities"/>
</dbReference>
<protein>
    <submittedName>
        <fullName evidence="3">Beta-lactamase family protein</fullName>
    </submittedName>
</protein>
<evidence type="ECO:0000313" key="4">
    <source>
        <dbReference type="Proteomes" id="UP000315364"/>
    </source>
</evidence>
<dbReference type="PANTHER" id="PTHR43283:SF18">
    <property type="match status" value="1"/>
</dbReference>
<dbReference type="EMBL" id="CP042304">
    <property type="protein sequence ID" value="QDZ11440.1"/>
    <property type="molecule type" value="Genomic_DNA"/>
</dbReference>
<reference evidence="3 4" key="1">
    <citation type="submission" date="2019-07" db="EMBL/GenBank/DDBJ databases">
        <title>Full genome sequence of Devosia sp. Gsoil 520.</title>
        <authorList>
            <person name="Im W.-T."/>
        </authorList>
    </citation>
    <scope>NUCLEOTIDE SEQUENCE [LARGE SCALE GENOMIC DNA]</scope>
    <source>
        <strain evidence="3 4">Gsoil 520</strain>
    </source>
</reference>
<keyword evidence="4" id="KW-1185">Reference proteome</keyword>
<accession>A0A5B8LVM8</accession>
<dbReference type="InterPro" id="IPR012338">
    <property type="entry name" value="Beta-lactam/transpept-like"/>
</dbReference>
<evidence type="ECO:0000259" key="2">
    <source>
        <dbReference type="Pfam" id="PF00144"/>
    </source>
</evidence>
<feature type="compositionally biased region" description="Basic residues" evidence="1">
    <location>
        <begin position="19"/>
        <end position="32"/>
    </location>
</feature>
<evidence type="ECO:0000313" key="3">
    <source>
        <dbReference type="EMBL" id="QDZ11440.1"/>
    </source>
</evidence>
<dbReference type="PANTHER" id="PTHR43283">
    <property type="entry name" value="BETA-LACTAMASE-RELATED"/>
    <property type="match status" value="1"/>
</dbReference>
<proteinExistence type="predicted"/>
<feature type="region of interest" description="Disordered" evidence="1">
    <location>
        <begin position="1"/>
        <end position="32"/>
    </location>
</feature>
<evidence type="ECO:0000256" key="1">
    <source>
        <dbReference type="SAM" id="MobiDB-lite"/>
    </source>
</evidence>
<organism evidence="3 4">
    <name type="scientific">Devosia ginsengisoli</name>
    <dbReference type="NCBI Taxonomy" id="400770"/>
    <lineage>
        <taxon>Bacteria</taxon>
        <taxon>Pseudomonadati</taxon>
        <taxon>Pseudomonadota</taxon>
        <taxon>Alphaproteobacteria</taxon>
        <taxon>Hyphomicrobiales</taxon>
        <taxon>Devosiaceae</taxon>
        <taxon>Devosia</taxon>
    </lineage>
</organism>
<feature type="domain" description="Beta-lactamase-related" evidence="2">
    <location>
        <begin position="85"/>
        <end position="318"/>
    </location>
</feature>
<dbReference type="AlphaFoldDB" id="A0A5B8LVM8"/>
<sequence>MAPDRPADPQVGADGRAGALRRPHRRPRDRAPRRRITELQLEQGQAMQADRRKLLRLGLGSALAAGLASTLAACSRDSLDPADMDALLARENVPGASVALMKDGEPAWSASYGVKAAGGAEPVAAETRFQAASISKVMNALLVLALVRDGLLDLDMPVNAALHGWQLEGIDADSVTVAMLLSHTGGTNVPGFAGYPPGTPLPTILQVLDGLPPANSPPIRVERPPGGPAEYSGGGTTILQKLVSDITGADYASLLHRLVLDPLAMDHSSIAQPPPAGFADFASGHDADGNTLPGGYRIHPELAAAGLWSTPSDLLRPLNASSPRCAARPALSCRRRWPGAW</sequence>
<dbReference type="Proteomes" id="UP000315364">
    <property type="component" value="Chromosome"/>
</dbReference>
<dbReference type="KEGG" id="dea:FPZ08_12105"/>